<gene>
    <name evidence="3" type="ORF">HMPREF1316_2347</name>
</gene>
<proteinExistence type="predicted"/>
<evidence type="ECO:0000259" key="2">
    <source>
        <dbReference type="Pfam" id="PF09339"/>
    </source>
</evidence>
<dbReference type="InterPro" id="IPR007421">
    <property type="entry name" value="Schlafen_AlbA_2_dom"/>
</dbReference>
<dbReference type="RefSeq" id="WP_021726437.1">
    <property type="nucleotide sequence ID" value="NZ_AWEZ01000054.1"/>
</dbReference>
<organism evidence="3 4">
    <name type="scientific">Olsenella profusa F0195</name>
    <dbReference type="NCBI Taxonomy" id="1125712"/>
    <lineage>
        <taxon>Bacteria</taxon>
        <taxon>Bacillati</taxon>
        <taxon>Actinomycetota</taxon>
        <taxon>Coriobacteriia</taxon>
        <taxon>Coriobacteriales</taxon>
        <taxon>Atopobiaceae</taxon>
        <taxon>Olsenella</taxon>
    </lineage>
</organism>
<dbReference type="InterPro" id="IPR036388">
    <property type="entry name" value="WH-like_DNA-bd_sf"/>
</dbReference>
<feature type="domain" description="Schlafen AlbA-2" evidence="1">
    <location>
        <begin position="3"/>
        <end position="103"/>
    </location>
</feature>
<dbReference type="InterPro" id="IPR036390">
    <property type="entry name" value="WH_DNA-bd_sf"/>
</dbReference>
<dbReference type="InterPro" id="IPR005471">
    <property type="entry name" value="Tscrpt_reg_IclR_N"/>
</dbReference>
<reference evidence="3 4" key="1">
    <citation type="submission" date="2013-08" db="EMBL/GenBank/DDBJ databases">
        <authorList>
            <person name="Durkin A.S."/>
            <person name="Haft D.R."/>
            <person name="McCorrison J."/>
            <person name="Torralba M."/>
            <person name="Gillis M."/>
            <person name="Haft D.H."/>
            <person name="Methe B."/>
            <person name="Sutton G."/>
            <person name="Nelson K.E."/>
        </authorList>
    </citation>
    <scope>NUCLEOTIDE SEQUENCE [LARGE SCALE GENOMIC DNA]</scope>
    <source>
        <strain evidence="3 4">F0195</strain>
    </source>
</reference>
<keyword evidence="4" id="KW-1185">Reference proteome</keyword>
<dbReference type="AlphaFoldDB" id="U2UX67"/>
<sequence>MKEDHSLEFKEAPSASFLKTVSAFANYDGGTIVFGVRDDGTIVGLTDPHKTCLNIENKVNGSISPQPDYSIAVNDANDTVELTVRSSPYKPYLYHGRAYRRSDIASLPVDQLELRRLVLAGQNLTFESLPSANQDLTFTYLGKFIKGRLGIKEFDSDTLRTLGLLDRNRGYNNAAALLADENDFPGLDIARFGESISIIKKRSILAGSSILNQFDQAISLCRDYYVQEEVHGSTRTEVQLLPEAAFREALANALVHRTWDIEAQTRVSFFGDRVEVSSPGGLPTDMTEEEYLSDRVSVLRNPVLAGVFYRLGLIEAYGTGVQRIRACYAQSINQPDFTITDNTATVCLPLIADARQLTHDQDLLLSHLSQIIPKGMTEIARETDLSRSKATRLIHELVRLQLVRVEGAGRNTRYLRTSR</sequence>
<dbReference type="Proteomes" id="UP000016638">
    <property type="component" value="Unassembled WGS sequence"/>
</dbReference>
<dbReference type="PANTHER" id="PTHR30595">
    <property type="entry name" value="GLPR-RELATED TRANSCRIPTIONAL REPRESSOR"/>
    <property type="match status" value="1"/>
</dbReference>
<evidence type="ECO:0000313" key="3">
    <source>
        <dbReference type="EMBL" id="ERL07692.1"/>
    </source>
</evidence>
<dbReference type="eggNOG" id="COG2865">
    <property type="taxonomic scope" value="Bacteria"/>
</dbReference>
<dbReference type="Pfam" id="PF13749">
    <property type="entry name" value="HATPase_c_4"/>
    <property type="match status" value="1"/>
</dbReference>
<evidence type="ECO:0000259" key="1">
    <source>
        <dbReference type="Pfam" id="PF04326"/>
    </source>
</evidence>
<name>U2UX67_9ACTN</name>
<dbReference type="InterPro" id="IPR038475">
    <property type="entry name" value="RecG_C_sf"/>
</dbReference>
<dbReference type="Gene3D" id="3.30.950.30">
    <property type="entry name" value="Schlafen, AAA domain"/>
    <property type="match status" value="1"/>
</dbReference>
<evidence type="ECO:0000313" key="4">
    <source>
        <dbReference type="Proteomes" id="UP000016638"/>
    </source>
</evidence>
<dbReference type="GO" id="GO:0006355">
    <property type="term" value="P:regulation of DNA-templated transcription"/>
    <property type="evidence" value="ECO:0007669"/>
    <property type="project" value="InterPro"/>
</dbReference>
<dbReference type="Gene3D" id="3.30.565.60">
    <property type="match status" value="1"/>
</dbReference>
<comment type="caution">
    <text evidence="3">The sequence shown here is derived from an EMBL/GenBank/DDBJ whole genome shotgun (WGS) entry which is preliminary data.</text>
</comment>
<dbReference type="InterPro" id="IPR038461">
    <property type="entry name" value="Schlafen_AlbA_2_dom_sf"/>
</dbReference>
<dbReference type="EMBL" id="AWEZ01000054">
    <property type="protein sequence ID" value="ERL07692.1"/>
    <property type="molecule type" value="Genomic_DNA"/>
</dbReference>
<dbReference type="STRING" id="1125712.HMPREF1316_2347"/>
<dbReference type="PATRIC" id="fig|1125712.3.peg.1584"/>
<dbReference type="GO" id="GO:0003677">
    <property type="term" value="F:DNA binding"/>
    <property type="evidence" value="ECO:0007669"/>
    <property type="project" value="InterPro"/>
</dbReference>
<dbReference type="Pfam" id="PF09339">
    <property type="entry name" value="HTH_IclR"/>
    <property type="match status" value="1"/>
</dbReference>
<dbReference type="Gene3D" id="1.10.10.10">
    <property type="entry name" value="Winged helix-like DNA-binding domain superfamily/Winged helix DNA-binding domain"/>
    <property type="match status" value="1"/>
</dbReference>
<dbReference type="Pfam" id="PF04326">
    <property type="entry name" value="SLFN_AlbA_2"/>
    <property type="match status" value="1"/>
</dbReference>
<feature type="domain" description="HTH iclR-type" evidence="2">
    <location>
        <begin position="375"/>
        <end position="405"/>
    </location>
</feature>
<dbReference type="PANTHER" id="PTHR30595:SF6">
    <property type="entry name" value="SCHLAFEN ALBA-2 DOMAIN-CONTAINING PROTEIN"/>
    <property type="match status" value="1"/>
</dbReference>
<dbReference type="OrthoDB" id="3175437at2"/>
<dbReference type="SUPFAM" id="SSF46785">
    <property type="entry name" value="Winged helix' DNA-binding domain"/>
    <property type="match status" value="1"/>
</dbReference>
<protein>
    <submittedName>
        <fullName evidence="3">Divergent AAA domain protein</fullName>
    </submittedName>
</protein>
<accession>U2UX67</accession>